<evidence type="ECO:0000313" key="3">
    <source>
        <dbReference type="Proteomes" id="UP000063991"/>
    </source>
</evidence>
<feature type="domain" description="AMP-dependent synthetase/ligase" evidence="1">
    <location>
        <begin position="136"/>
        <end position="338"/>
    </location>
</feature>
<dbReference type="OrthoDB" id="9803968at2"/>
<dbReference type="AlphaFoldDB" id="A0A126PXN1"/>
<dbReference type="Proteomes" id="UP000063991">
    <property type="component" value="Chromosome"/>
</dbReference>
<dbReference type="GO" id="GO:0031956">
    <property type="term" value="F:medium-chain fatty acid-CoA ligase activity"/>
    <property type="evidence" value="ECO:0007669"/>
    <property type="project" value="TreeGrafter"/>
</dbReference>
<dbReference type="EMBL" id="CP014323">
    <property type="protein sequence ID" value="AMJ97570.1"/>
    <property type="molecule type" value="Genomic_DNA"/>
</dbReference>
<organism evidence="2 3">
    <name type="scientific">Alteromonas macleodii</name>
    <name type="common">Pseudoalteromonas macleodii</name>
    <dbReference type="NCBI Taxonomy" id="28108"/>
    <lineage>
        <taxon>Bacteria</taxon>
        <taxon>Pseudomonadati</taxon>
        <taxon>Pseudomonadota</taxon>
        <taxon>Gammaproteobacteria</taxon>
        <taxon>Alteromonadales</taxon>
        <taxon>Alteromonadaceae</taxon>
        <taxon>Alteromonas/Salinimonas group</taxon>
        <taxon>Alteromonas</taxon>
    </lineage>
</organism>
<dbReference type="PANTHER" id="PTHR43201">
    <property type="entry name" value="ACYL-COA SYNTHETASE"/>
    <property type="match status" value="1"/>
</dbReference>
<evidence type="ECO:0000313" key="2">
    <source>
        <dbReference type="EMBL" id="AMJ97570.1"/>
    </source>
</evidence>
<dbReference type="PANTHER" id="PTHR43201:SF32">
    <property type="entry name" value="2-SUCCINYLBENZOATE--COA LIGASE, CHLOROPLASTIC_PEROXISOMAL"/>
    <property type="match status" value="1"/>
</dbReference>
<gene>
    <name evidence="2" type="ORF">AVL55_04985</name>
</gene>
<evidence type="ECO:0000259" key="1">
    <source>
        <dbReference type="Pfam" id="PF00501"/>
    </source>
</evidence>
<dbReference type="Gene3D" id="3.40.50.12780">
    <property type="entry name" value="N-terminal domain of ligase-like"/>
    <property type="match status" value="1"/>
</dbReference>
<reference evidence="2 3" key="1">
    <citation type="submission" date="2015-12" db="EMBL/GenBank/DDBJ databases">
        <authorList>
            <person name="Shamseldin A."/>
            <person name="Moawad H."/>
            <person name="Abd El-Rahim W.M."/>
            <person name="Sadowsky M.J."/>
        </authorList>
    </citation>
    <scope>NUCLEOTIDE SEQUENCE [LARGE SCALE GENOMIC DNA]</scope>
    <source>
        <strain evidence="2 3">D7</strain>
    </source>
</reference>
<dbReference type="Pfam" id="PF00501">
    <property type="entry name" value="AMP-binding"/>
    <property type="match status" value="1"/>
</dbReference>
<dbReference type="InterPro" id="IPR000873">
    <property type="entry name" value="AMP-dep_synth/lig_dom"/>
</dbReference>
<proteinExistence type="predicted"/>
<accession>A0A126PXN1</accession>
<dbReference type="InterPro" id="IPR042099">
    <property type="entry name" value="ANL_N_sf"/>
</dbReference>
<dbReference type="GO" id="GO:0006631">
    <property type="term" value="P:fatty acid metabolic process"/>
    <property type="evidence" value="ECO:0007669"/>
    <property type="project" value="TreeGrafter"/>
</dbReference>
<sequence>MKSMNQKASPNLDIPFIASHYDSNTVALQDDRDSVTYRELTKAVKYRTSEWQNIIDQDEQQRPVVILFFDNSITSVVDYLSALTLNYVIVLLNPSCSSDTRAAYFEQFNPNAVIENGKVLLSHNEHLFCDPRVSLLLSTSGSMGAGKCVALSHCNIKANCEAILSYLPILPSDNTLLTLPLSYSYGLSVLHTHLAIGATVCFTRHSVFDKGFWQIVKHQPINSLSGVPTFYEMLLRLRFTSMSLPDLRYLTQAGGKLATAYVTRLAQYTQKTGKAFYVMYGQTEATARMAYLSPDKVLVKPGAIGNAIAGGEFKLVNADSDNGEGELFYRGENVMLGYVSTIQDLVTFSETDWLATGDLATQDNDGDYTITGRTKRIIKIAGERVNLDLVEQAFINILAKYNLLSHACVVGFDDKVIGVYAGVISAKHLSEVIEHLSISLSLPKRNVAIDIVESLPLLNNGKVDYTSVIQTMTGAG</sequence>
<dbReference type="SUPFAM" id="SSF56801">
    <property type="entry name" value="Acetyl-CoA synthetase-like"/>
    <property type="match status" value="1"/>
</dbReference>
<dbReference type="Gene3D" id="3.30.300.30">
    <property type="match status" value="1"/>
</dbReference>
<dbReference type="InterPro" id="IPR045851">
    <property type="entry name" value="AMP-bd_C_sf"/>
</dbReference>
<name>A0A126PXN1_ALTMA</name>
<protein>
    <recommendedName>
        <fullName evidence="1">AMP-dependent synthetase/ligase domain-containing protein</fullName>
    </recommendedName>
</protein>